<name>A0A9P3G5D3_9APHY</name>
<evidence type="ECO:0000256" key="1">
    <source>
        <dbReference type="SAM" id="MobiDB-lite"/>
    </source>
</evidence>
<dbReference type="OrthoDB" id="3173171at2759"/>
<feature type="region of interest" description="Disordered" evidence="1">
    <location>
        <begin position="99"/>
        <end position="345"/>
    </location>
</feature>
<sequence length="795" mass="88539">MRLQLQIAPPSPPPPPQRTTVEYFSVRSSFLDSSSRSSTPDSLLSLDLTPTQSRTSHASGCATDRSREPNQVPDLEDPVSRLQRECSYLQIRLTTASRERERAALTRKRPESIASTASSKTLLAADQGTRAPPSSARTPPTAILGFPSEPKSPSTGYNTATEYFSTTTTTRKETGETVTFTRTQVTQVRSGAEAGPSQKPKYERWLPPAVAAQGEQAQLARRSSQRQVAQPPASAASPPPALKRAAQHQPQAHPNQAPAAPQRLQDSRSPARRNDVQQAQPQQPHHELQRQPRHRTRKANRRSYASTTSASAPSPVASPPPLPVPAPGMPGYESPPPRRMKPTELCKHLERSLKEVQELLRTREREMEAMKQQRERLLADREREKKGRADAERSEVERLREVEAVRRELEVVKRERDRLIIERERDKQLERDREKERERERRQERERQTRERTQSMSMRRSRSQAPTSIYSSMTAETETIAHARSLDVFLTKTDSWSGAQVIQAVEDLNAEITHFAASATESCVFLPRGSTARRRSRGQPPPGPQATMVLEEAMEIVPWLGPSLARVLTTYDHTSDPLLVQLALQASVATCCARSLSLFCVGFPAKLDGLLGRVYGQLAVAEPQPTSSRWRALTHRSIRHLYPGLEEYAISELVNTMLKWSAAVFDVSGCSPKDKSDSMTATLRAQLRRIAEAVYKLSLVTREDILSTTFEVVLAECGVGFENATMSNAFSAGHAPGANREGEKVLCTTELGLKCVTRRGKTHSHSDREDGEAFERRMLLQPKVVLEEAVDAIVA</sequence>
<feature type="compositionally biased region" description="Low complexity" evidence="1">
    <location>
        <begin position="305"/>
        <end position="315"/>
    </location>
</feature>
<comment type="caution">
    <text evidence="2">The sequence shown here is derived from an EMBL/GenBank/DDBJ whole genome shotgun (WGS) entry which is preliminary data.</text>
</comment>
<evidence type="ECO:0000313" key="3">
    <source>
        <dbReference type="Proteomes" id="UP000703269"/>
    </source>
</evidence>
<organism evidence="2 3">
    <name type="scientific">Phanerochaete sordida</name>
    <dbReference type="NCBI Taxonomy" id="48140"/>
    <lineage>
        <taxon>Eukaryota</taxon>
        <taxon>Fungi</taxon>
        <taxon>Dikarya</taxon>
        <taxon>Basidiomycota</taxon>
        <taxon>Agaricomycotina</taxon>
        <taxon>Agaricomycetes</taxon>
        <taxon>Polyporales</taxon>
        <taxon>Phanerochaetaceae</taxon>
        <taxon>Phanerochaete</taxon>
    </lineage>
</organism>
<feature type="compositionally biased region" description="Low complexity" evidence="1">
    <location>
        <begin position="216"/>
        <end position="236"/>
    </location>
</feature>
<feature type="region of interest" description="Disordered" evidence="1">
    <location>
        <begin position="1"/>
        <end position="20"/>
    </location>
</feature>
<protein>
    <submittedName>
        <fullName evidence="2">Uncharacterized protein</fullName>
    </submittedName>
</protein>
<reference evidence="2 3" key="1">
    <citation type="submission" date="2021-08" db="EMBL/GenBank/DDBJ databases">
        <title>Draft Genome Sequence of Phanerochaete sordida strain YK-624.</title>
        <authorList>
            <person name="Mori T."/>
            <person name="Dohra H."/>
            <person name="Suzuki T."/>
            <person name="Kawagishi H."/>
            <person name="Hirai H."/>
        </authorList>
    </citation>
    <scope>NUCLEOTIDE SEQUENCE [LARGE SCALE GENOMIC DNA]</scope>
    <source>
        <strain evidence="2 3">YK-624</strain>
    </source>
</reference>
<feature type="compositionally biased region" description="Low complexity" evidence="1">
    <location>
        <begin position="31"/>
        <end position="51"/>
    </location>
</feature>
<feature type="compositionally biased region" description="Basic residues" evidence="1">
    <location>
        <begin position="291"/>
        <end position="301"/>
    </location>
</feature>
<feature type="compositionally biased region" description="Low complexity" evidence="1">
    <location>
        <begin position="247"/>
        <end position="262"/>
    </location>
</feature>
<evidence type="ECO:0000313" key="2">
    <source>
        <dbReference type="EMBL" id="GJE88581.1"/>
    </source>
</evidence>
<feature type="compositionally biased region" description="Basic and acidic residues" evidence="1">
    <location>
        <begin position="99"/>
        <end position="111"/>
    </location>
</feature>
<feature type="region of interest" description="Disordered" evidence="1">
    <location>
        <begin position="31"/>
        <end position="75"/>
    </location>
</feature>
<gene>
    <name evidence="2" type="ORF">PsYK624_046640</name>
</gene>
<feature type="compositionally biased region" description="Pro residues" evidence="1">
    <location>
        <begin position="316"/>
        <end position="337"/>
    </location>
</feature>
<feature type="compositionally biased region" description="Low complexity" evidence="1">
    <location>
        <begin position="112"/>
        <end position="142"/>
    </location>
</feature>
<dbReference type="Proteomes" id="UP000703269">
    <property type="component" value="Unassembled WGS sequence"/>
</dbReference>
<dbReference type="EMBL" id="BPQB01000010">
    <property type="protein sequence ID" value="GJE88581.1"/>
    <property type="molecule type" value="Genomic_DNA"/>
</dbReference>
<feature type="region of interest" description="Disordered" evidence="1">
    <location>
        <begin position="367"/>
        <end position="389"/>
    </location>
</feature>
<dbReference type="AlphaFoldDB" id="A0A9P3G5D3"/>
<feature type="compositionally biased region" description="Low complexity" evidence="1">
    <location>
        <begin position="176"/>
        <end position="189"/>
    </location>
</feature>
<feature type="region of interest" description="Disordered" evidence="1">
    <location>
        <begin position="428"/>
        <end position="469"/>
    </location>
</feature>
<accession>A0A9P3G5D3</accession>
<keyword evidence="3" id="KW-1185">Reference proteome</keyword>
<feature type="compositionally biased region" description="Low complexity" evidence="1">
    <location>
        <begin position="159"/>
        <end position="169"/>
    </location>
</feature>
<proteinExistence type="predicted"/>
<feature type="compositionally biased region" description="Basic and acidic residues" evidence="1">
    <location>
        <begin position="428"/>
        <end position="453"/>
    </location>
</feature>